<proteinExistence type="inferred from homology"/>
<dbReference type="AlphaFoldDB" id="A0A1G4MJX2"/>
<dbReference type="OrthoDB" id="2919105at2759"/>
<evidence type="ECO:0000256" key="1">
    <source>
        <dbReference type="ARBA" id="ARBA00006924"/>
    </source>
</evidence>
<keyword evidence="4" id="KW-0520">NAD</keyword>
<gene>
    <name evidence="8" type="ORF">LAFE_0H06260G</name>
</gene>
<evidence type="ECO:0000256" key="3">
    <source>
        <dbReference type="ARBA" id="ARBA00022679"/>
    </source>
</evidence>
<keyword evidence="9" id="KW-1185">Reference proteome</keyword>
<feature type="compositionally biased region" description="Basic residues" evidence="6">
    <location>
        <begin position="64"/>
        <end position="76"/>
    </location>
</feature>
<dbReference type="PANTHER" id="PTHR11085:SF15">
    <property type="entry name" value="NAD-DEPENDENT HISTONE DEACETYLASE HST4"/>
    <property type="match status" value="1"/>
</dbReference>
<feature type="compositionally biased region" description="Basic and acidic residues" evidence="6">
    <location>
        <begin position="41"/>
        <end position="62"/>
    </location>
</feature>
<dbReference type="STRING" id="4955.A0A1G4MJX2"/>
<dbReference type="GO" id="GO:0031934">
    <property type="term" value="C:mating-type region heterochromatin"/>
    <property type="evidence" value="ECO:0007669"/>
    <property type="project" value="TreeGrafter"/>
</dbReference>
<evidence type="ECO:0000256" key="4">
    <source>
        <dbReference type="ARBA" id="ARBA00023027"/>
    </source>
</evidence>
<dbReference type="GO" id="GO:1990414">
    <property type="term" value="P:replication-born double-strand break repair via sister chromatid exchange"/>
    <property type="evidence" value="ECO:0007669"/>
    <property type="project" value="TreeGrafter"/>
</dbReference>
<feature type="domain" description="Deacetylase sirtuin-type" evidence="7">
    <location>
        <begin position="94"/>
        <end position="400"/>
    </location>
</feature>
<protein>
    <submittedName>
        <fullName evidence="8">LAFE_0H06260g1_1</fullName>
    </submittedName>
</protein>
<evidence type="ECO:0000256" key="2">
    <source>
        <dbReference type="ARBA" id="ARBA00022491"/>
    </source>
</evidence>
<dbReference type="GO" id="GO:0006282">
    <property type="term" value="P:regulation of DNA repair"/>
    <property type="evidence" value="ECO:0007669"/>
    <property type="project" value="TreeGrafter"/>
</dbReference>
<name>A0A1G4MJX2_LACFM</name>
<evidence type="ECO:0000256" key="5">
    <source>
        <dbReference type="PROSITE-ProRule" id="PRU00236"/>
    </source>
</evidence>
<dbReference type="GO" id="GO:0046872">
    <property type="term" value="F:metal ion binding"/>
    <property type="evidence" value="ECO:0007669"/>
    <property type="project" value="UniProtKB-KW"/>
</dbReference>
<dbReference type="PROSITE" id="PS50305">
    <property type="entry name" value="SIRTUIN"/>
    <property type="match status" value="1"/>
</dbReference>
<dbReference type="InterPro" id="IPR026591">
    <property type="entry name" value="Sirtuin_cat_small_dom_sf"/>
</dbReference>
<dbReference type="Pfam" id="PF02146">
    <property type="entry name" value="SIR2"/>
    <property type="match status" value="1"/>
</dbReference>
<dbReference type="InterPro" id="IPR026590">
    <property type="entry name" value="Ssirtuin_cat_dom"/>
</dbReference>
<dbReference type="GO" id="GO:0031508">
    <property type="term" value="P:pericentric heterochromatin formation"/>
    <property type="evidence" value="ECO:0007669"/>
    <property type="project" value="TreeGrafter"/>
</dbReference>
<feature type="compositionally biased region" description="Low complexity" evidence="6">
    <location>
        <begin position="28"/>
        <end position="40"/>
    </location>
</feature>
<dbReference type="GO" id="GO:0017136">
    <property type="term" value="F:histone deacetylase activity, NAD-dependent"/>
    <property type="evidence" value="ECO:0007669"/>
    <property type="project" value="TreeGrafter"/>
</dbReference>
<dbReference type="GO" id="GO:0070403">
    <property type="term" value="F:NAD+ binding"/>
    <property type="evidence" value="ECO:0007669"/>
    <property type="project" value="InterPro"/>
</dbReference>
<dbReference type="OMA" id="QLHGSIN"/>
<dbReference type="EMBL" id="LT598491">
    <property type="protein sequence ID" value="SCW04115.1"/>
    <property type="molecule type" value="Genomic_DNA"/>
</dbReference>
<keyword evidence="3" id="KW-0808">Transferase</keyword>
<dbReference type="GO" id="GO:0005634">
    <property type="term" value="C:nucleus"/>
    <property type="evidence" value="ECO:0007669"/>
    <property type="project" value="TreeGrafter"/>
</dbReference>
<feature type="region of interest" description="Disordered" evidence="6">
    <location>
        <begin position="1"/>
        <end position="78"/>
    </location>
</feature>
<comment type="similarity">
    <text evidence="1">Belongs to the sirtuin family. Class I subfamily.</text>
</comment>
<dbReference type="SUPFAM" id="SSF52467">
    <property type="entry name" value="DHS-like NAD/FAD-binding domain"/>
    <property type="match status" value="1"/>
</dbReference>
<dbReference type="Proteomes" id="UP000190831">
    <property type="component" value="Chromosome H"/>
</dbReference>
<keyword evidence="5" id="KW-0862">Zinc</keyword>
<feature type="binding site" evidence="5">
    <location>
        <position position="243"/>
    </location>
    <ligand>
        <name>Zn(2+)</name>
        <dbReference type="ChEBI" id="CHEBI:29105"/>
    </ligand>
</feature>
<dbReference type="InterPro" id="IPR050134">
    <property type="entry name" value="NAD-dep_sirtuin_deacylases"/>
</dbReference>
<evidence type="ECO:0000313" key="9">
    <source>
        <dbReference type="Proteomes" id="UP000190831"/>
    </source>
</evidence>
<keyword evidence="5" id="KW-0479">Metal-binding</keyword>
<evidence type="ECO:0000313" key="8">
    <source>
        <dbReference type="EMBL" id="SCW04115.1"/>
    </source>
</evidence>
<feature type="active site" description="Proton acceptor" evidence="5">
    <location>
        <position position="235"/>
    </location>
</feature>
<reference evidence="8 9" key="1">
    <citation type="submission" date="2016-03" db="EMBL/GenBank/DDBJ databases">
        <authorList>
            <person name="Devillers H."/>
        </authorList>
    </citation>
    <scope>NUCLEOTIDE SEQUENCE [LARGE SCALE GENOMIC DNA]</scope>
    <source>
        <strain evidence="8">CBS 6772</strain>
    </source>
</reference>
<evidence type="ECO:0000256" key="6">
    <source>
        <dbReference type="SAM" id="MobiDB-lite"/>
    </source>
</evidence>
<dbReference type="PANTHER" id="PTHR11085">
    <property type="entry name" value="NAD-DEPENDENT PROTEIN DEACYLASE SIRTUIN-5, MITOCHONDRIAL-RELATED"/>
    <property type="match status" value="1"/>
</dbReference>
<organism evidence="8 9">
    <name type="scientific">Lachancea fermentati</name>
    <name type="common">Zygosaccharomyces fermentati</name>
    <dbReference type="NCBI Taxonomy" id="4955"/>
    <lineage>
        <taxon>Eukaryota</taxon>
        <taxon>Fungi</taxon>
        <taxon>Dikarya</taxon>
        <taxon>Ascomycota</taxon>
        <taxon>Saccharomycotina</taxon>
        <taxon>Saccharomycetes</taxon>
        <taxon>Saccharomycetales</taxon>
        <taxon>Saccharomycetaceae</taxon>
        <taxon>Lachancea</taxon>
    </lineage>
</organism>
<sequence length="400" mass="45485">MSNNMNRTPEPHKRSPSKHVIVPLRQETTAPLTPPTTITKTQERNVKQEWIEPKKLLPELKKTSSAKRKPPLRYRPPKNSVFDARGYLDGVHAKTTDTKNAGFLKYALQNSRRIIIISGAGISVAAGIPDFRSGNGLFSTLRQDGVSSGKELFDINHVYSNDEMSLKFNRMIVDLFERSRDNQPTQFHRMMNWFAEEGRLRRLYTQNIDCLENKLTHLKTTIPLKSPFPTTIQLHGSINHMSCMKCSKIYQLDPVVFKCHEEQKNTQIVPLCAQCEEFDAVRAVAGMRSQGIGKLKPRIVLYNEIHPEGESIADIISKDLKGRPDCLIIVGTSLKIPGVRTMSKKFARQIHNSKGIVLWFNRELPSHSIRDFVEFIDLIVVGDCQDIPLILESEKIFEGI</sequence>
<feature type="binding site" evidence="5">
    <location>
        <position position="272"/>
    </location>
    <ligand>
        <name>Zn(2+)</name>
        <dbReference type="ChEBI" id="CHEBI:29105"/>
    </ligand>
</feature>
<accession>A0A1G4MJX2</accession>
<feature type="binding site" evidence="5">
    <location>
        <position position="246"/>
    </location>
    <ligand>
        <name>Zn(2+)</name>
        <dbReference type="ChEBI" id="CHEBI:29105"/>
    </ligand>
</feature>
<dbReference type="Gene3D" id="3.30.1600.10">
    <property type="entry name" value="SIR2/SIRT2 'Small Domain"/>
    <property type="match status" value="1"/>
</dbReference>
<evidence type="ECO:0000259" key="7">
    <source>
        <dbReference type="PROSITE" id="PS50305"/>
    </source>
</evidence>
<dbReference type="GO" id="GO:0000122">
    <property type="term" value="P:negative regulation of transcription by RNA polymerase II"/>
    <property type="evidence" value="ECO:0007669"/>
    <property type="project" value="TreeGrafter"/>
</dbReference>
<feature type="binding site" evidence="5">
    <location>
        <position position="275"/>
    </location>
    <ligand>
        <name>Zn(2+)</name>
        <dbReference type="ChEBI" id="CHEBI:29105"/>
    </ligand>
</feature>
<dbReference type="Gene3D" id="3.40.50.1220">
    <property type="entry name" value="TPP-binding domain"/>
    <property type="match status" value="1"/>
</dbReference>
<keyword evidence="2" id="KW-0678">Repressor</keyword>
<dbReference type="InterPro" id="IPR029035">
    <property type="entry name" value="DHS-like_NAD/FAD-binding_dom"/>
</dbReference>
<dbReference type="InterPro" id="IPR003000">
    <property type="entry name" value="Sirtuin"/>
</dbReference>